<dbReference type="Proteomes" id="UP000694850">
    <property type="component" value="Unplaced"/>
</dbReference>
<proteinExistence type="predicted"/>
<evidence type="ECO:0000313" key="5">
    <source>
        <dbReference type="Proteomes" id="UP000694850"/>
    </source>
</evidence>
<comment type="subcellular location">
    <subcellularLocation>
        <location evidence="1">Membrane</location>
        <topology evidence="1">Single-pass membrane protein</topology>
    </subcellularLocation>
</comment>
<dbReference type="GeneID" id="103193910"/>
<evidence type="ECO:0000313" key="6">
    <source>
        <dbReference type="RefSeq" id="XP_007935407.1"/>
    </source>
</evidence>
<dbReference type="RefSeq" id="XP_007935407.1">
    <property type="nucleotide sequence ID" value="XM_007937216.1"/>
</dbReference>
<dbReference type="CTD" id="10219"/>
<dbReference type="InterPro" id="IPR001304">
    <property type="entry name" value="C-type_lectin-like"/>
</dbReference>
<feature type="domain" description="C-type lectin" evidence="4">
    <location>
        <begin position="84"/>
        <end position="187"/>
    </location>
</feature>
<accession>A0A8B6ZJX8</accession>
<dbReference type="Pfam" id="PF00059">
    <property type="entry name" value="Lectin_C"/>
    <property type="match status" value="1"/>
</dbReference>
<evidence type="ECO:0000256" key="2">
    <source>
        <dbReference type="ARBA" id="ARBA00022734"/>
    </source>
</evidence>
<dbReference type="OrthoDB" id="6133475at2759"/>
<dbReference type="InterPro" id="IPR033992">
    <property type="entry name" value="NKR-like_CTLD"/>
</dbReference>
<keyword evidence="3" id="KW-1133">Transmembrane helix</keyword>
<evidence type="ECO:0000259" key="4">
    <source>
        <dbReference type="PROSITE" id="PS50041"/>
    </source>
</evidence>
<keyword evidence="3" id="KW-0472">Membrane</keyword>
<gene>
    <name evidence="6" type="primary">KLRG1</name>
</gene>
<dbReference type="Gene3D" id="3.10.100.10">
    <property type="entry name" value="Mannose-Binding Protein A, subunit A"/>
    <property type="match status" value="1"/>
</dbReference>
<dbReference type="GO" id="GO:0016020">
    <property type="term" value="C:membrane"/>
    <property type="evidence" value="ECO:0007669"/>
    <property type="project" value="UniProtKB-SubCell"/>
</dbReference>
<reference evidence="6" key="1">
    <citation type="submission" date="2025-08" db="UniProtKB">
        <authorList>
            <consortium name="RefSeq"/>
        </authorList>
    </citation>
    <scope>IDENTIFICATION</scope>
</reference>
<evidence type="ECO:0000256" key="3">
    <source>
        <dbReference type="SAM" id="Phobius"/>
    </source>
</evidence>
<dbReference type="InterPro" id="IPR016187">
    <property type="entry name" value="CTDL_fold"/>
</dbReference>
<keyword evidence="3" id="KW-0812">Transmembrane</keyword>
<dbReference type="SMART" id="SM00034">
    <property type="entry name" value="CLECT"/>
    <property type="match status" value="1"/>
</dbReference>
<keyword evidence="5" id="KW-1185">Reference proteome</keyword>
<evidence type="ECO:0000256" key="1">
    <source>
        <dbReference type="ARBA" id="ARBA00004167"/>
    </source>
</evidence>
<name>A0A8B6ZJX8_ORYAF</name>
<dbReference type="GO" id="GO:0030246">
    <property type="term" value="F:carbohydrate binding"/>
    <property type="evidence" value="ECO:0007669"/>
    <property type="project" value="UniProtKB-KW"/>
</dbReference>
<dbReference type="SUPFAM" id="SSF56436">
    <property type="entry name" value="C-type lectin-like"/>
    <property type="match status" value="1"/>
</dbReference>
<dbReference type="CDD" id="cd03593">
    <property type="entry name" value="CLECT_NK_receptors_like"/>
    <property type="match status" value="1"/>
</dbReference>
<dbReference type="InterPro" id="IPR016186">
    <property type="entry name" value="C-type_lectin-like/link_sf"/>
</dbReference>
<dbReference type="InterPro" id="IPR042190">
    <property type="entry name" value="KLRG1"/>
</dbReference>
<feature type="transmembrane region" description="Helical" evidence="3">
    <location>
        <begin position="37"/>
        <end position="61"/>
    </location>
</feature>
<protein>
    <submittedName>
        <fullName evidence="6">Killer cell lectin-like receptor subfamily G member 1</fullName>
    </submittedName>
</protein>
<sequence>MELTDRAIYSLLELPTATQVENDYRQQQKGSSSRPSLSCCVAIALGLLTITLLSLLLYQWILCQGSTYSNCANCSSCPDLWVRFGDHCYYFSVEKEDWNSSLQFCLAKDAYLLMLKDNQEMSLLKHFLSNNFYWVGLRNSAGWRWEDGSTLNFSRIISNSLVQTCGAINKDGLQASSCEVLLQWVCKKDRL</sequence>
<keyword evidence="2" id="KW-0430">Lectin</keyword>
<dbReference type="PROSITE" id="PS50041">
    <property type="entry name" value="C_TYPE_LECTIN_2"/>
    <property type="match status" value="1"/>
</dbReference>
<dbReference type="AlphaFoldDB" id="A0A8B6ZJX8"/>
<dbReference type="PANTHER" id="PTHR47648:SF1">
    <property type="entry name" value="KILLER CELL LECTIN-LIKE RECEPTOR SUBFAMILY G MEMBER 1"/>
    <property type="match status" value="1"/>
</dbReference>
<organism evidence="5 6">
    <name type="scientific">Orycteropus afer afer</name>
    <dbReference type="NCBI Taxonomy" id="1230840"/>
    <lineage>
        <taxon>Eukaryota</taxon>
        <taxon>Metazoa</taxon>
        <taxon>Chordata</taxon>
        <taxon>Craniata</taxon>
        <taxon>Vertebrata</taxon>
        <taxon>Euteleostomi</taxon>
        <taxon>Mammalia</taxon>
        <taxon>Eutheria</taxon>
        <taxon>Afrotheria</taxon>
        <taxon>Tubulidentata</taxon>
        <taxon>Orycteropodidae</taxon>
        <taxon>Orycteropus</taxon>
    </lineage>
</organism>
<dbReference type="PANTHER" id="PTHR47648">
    <property type="entry name" value="KILLER CELL LECTIN-LIKE RECEPTOR SUBFAMILY G MEMBER 1"/>
    <property type="match status" value="1"/>
</dbReference>